<dbReference type="AlphaFoldDB" id="U4R6H6"/>
<dbReference type="OrthoDB" id="1739877at2"/>
<dbReference type="PATRIC" id="fig|1330534.3.peg.557"/>
<protein>
    <submittedName>
        <fullName evidence="2">Uncharacterized protein</fullName>
    </submittedName>
</protein>
<feature type="compositionally biased region" description="Basic and acidic residues" evidence="1">
    <location>
        <begin position="35"/>
        <end position="46"/>
    </location>
</feature>
<evidence type="ECO:0000313" key="3">
    <source>
        <dbReference type="Proteomes" id="UP000016860"/>
    </source>
</evidence>
<gene>
    <name evidence="2" type="ORF">L323_02795</name>
</gene>
<sequence>MVYRKRPPKSRRYNKNHSAQPNGEHEQIDTNISVTEERPVNIKAEESMPPASPGSRETKTPKPLGFLSSLLGTGDKAERSGSPLFTVFDYDIYLDDLLLVGLIILIYTDKAEDELLLIILLYLLLDIF</sequence>
<name>U4R6H6_9FIRM</name>
<evidence type="ECO:0000256" key="1">
    <source>
        <dbReference type="SAM" id="MobiDB-lite"/>
    </source>
</evidence>
<accession>U4R6H6</accession>
<feature type="compositionally biased region" description="Basic residues" evidence="1">
    <location>
        <begin position="1"/>
        <end position="15"/>
    </location>
</feature>
<comment type="caution">
    <text evidence="2">The sequence shown here is derived from an EMBL/GenBank/DDBJ whole genome shotgun (WGS) entry which is preliminary data.</text>
</comment>
<dbReference type="EMBL" id="ATAY01000015">
    <property type="protein sequence ID" value="EPR13675.1"/>
    <property type="molecule type" value="Genomic_DNA"/>
</dbReference>
<dbReference type="Proteomes" id="UP000016860">
    <property type="component" value="Unassembled WGS sequence"/>
</dbReference>
<proteinExistence type="predicted"/>
<organism evidence="2 3">
    <name type="scientific">Ruminiclostridium papyrosolvens C7</name>
    <dbReference type="NCBI Taxonomy" id="1330534"/>
    <lineage>
        <taxon>Bacteria</taxon>
        <taxon>Bacillati</taxon>
        <taxon>Bacillota</taxon>
        <taxon>Clostridia</taxon>
        <taxon>Eubacteriales</taxon>
        <taxon>Oscillospiraceae</taxon>
        <taxon>Ruminiclostridium</taxon>
    </lineage>
</organism>
<feature type="region of interest" description="Disordered" evidence="1">
    <location>
        <begin position="1"/>
        <end position="63"/>
    </location>
</feature>
<dbReference type="STRING" id="1330534.L323_02795"/>
<dbReference type="RefSeq" id="WP_020814191.1">
    <property type="nucleotide sequence ID" value="NZ_ATAY01000015.1"/>
</dbReference>
<evidence type="ECO:0000313" key="2">
    <source>
        <dbReference type="EMBL" id="EPR13675.1"/>
    </source>
</evidence>
<reference evidence="2 3" key="1">
    <citation type="journal article" date="2013" name="Genome Announc.">
        <title>Draft Genome Sequence of the Cellulolytic Bacterium Clostridium papyrosolvens C7 (ATCC 700395).</title>
        <authorList>
            <person name="Zepeda V."/>
            <person name="Dassa B."/>
            <person name="Borovok I."/>
            <person name="Lamed R."/>
            <person name="Bayer E.A."/>
            <person name="Cate J.H."/>
        </authorList>
    </citation>
    <scope>NUCLEOTIDE SEQUENCE [LARGE SCALE GENOMIC DNA]</scope>
    <source>
        <strain evidence="2 3">C7</strain>
    </source>
</reference>